<organism evidence="1 2">
    <name type="scientific">Podospora australis</name>
    <dbReference type="NCBI Taxonomy" id="1536484"/>
    <lineage>
        <taxon>Eukaryota</taxon>
        <taxon>Fungi</taxon>
        <taxon>Dikarya</taxon>
        <taxon>Ascomycota</taxon>
        <taxon>Pezizomycotina</taxon>
        <taxon>Sordariomycetes</taxon>
        <taxon>Sordariomycetidae</taxon>
        <taxon>Sordariales</taxon>
        <taxon>Podosporaceae</taxon>
        <taxon>Podospora</taxon>
    </lineage>
</organism>
<evidence type="ECO:0000313" key="1">
    <source>
        <dbReference type="EMBL" id="KAK4182155.1"/>
    </source>
</evidence>
<protein>
    <submittedName>
        <fullName evidence="1">Uncharacterized protein</fullName>
    </submittedName>
</protein>
<name>A0AAN7ADM1_9PEZI</name>
<accession>A0AAN7ADM1</accession>
<dbReference type="Proteomes" id="UP001302126">
    <property type="component" value="Unassembled WGS sequence"/>
</dbReference>
<reference evidence="1" key="2">
    <citation type="submission" date="2023-05" db="EMBL/GenBank/DDBJ databases">
        <authorList>
            <consortium name="Lawrence Berkeley National Laboratory"/>
            <person name="Steindorff A."/>
            <person name="Hensen N."/>
            <person name="Bonometti L."/>
            <person name="Westerberg I."/>
            <person name="Brannstrom I.O."/>
            <person name="Guillou S."/>
            <person name="Cros-Aarteil S."/>
            <person name="Calhoun S."/>
            <person name="Haridas S."/>
            <person name="Kuo A."/>
            <person name="Mondo S."/>
            <person name="Pangilinan J."/>
            <person name="Riley R."/>
            <person name="Labutti K."/>
            <person name="Andreopoulos B."/>
            <person name="Lipzen A."/>
            <person name="Chen C."/>
            <person name="Yanf M."/>
            <person name="Daum C."/>
            <person name="Ng V."/>
            <person name="Clum A."/>
            <person name="Ohm R."/>
            <person name="Martin F."/>
            <person name="Silar P."/>
            <person name="Natvig D."/>
            <person name="Lalanne C."/>
            <person name="Gautier V."/>
            <person name="Ament-Velasquez S.L."/>
            <person name="Kruys A."/>
            <person name="Hutchinson M.I."/>
            <person name="Powell A.J."/>
            <person name="Barry K."/>
            <person name="Miller A.N."/>
            <person name="Grigoriev I.V."/>
            <person name="Debuchy R."/>
            <person name="Gladieux P."/>
            <person name="Thoren M.H."/>
            <person name="Johannesson H."/>
        </authorList>
    </citation>
    <scope>NUCLEOTIDE SEQUENCE</scope>
    <source>
        <strain evidence="1">PSN309</strain>
    </source>
</reference>
<keyword evidence="2" id="KW-1185">Reference proteome</keyword>
<evidence type="ECO:0000313" key="2">
    <source>
        <dbReference type="Proteomes" id="UP001302126"/>
    </source>
</evidence>
<reference evidence="1" key="1">
    <citation type="journal article" date="2023" name="Mol. Phylogenet. Evol.">
        <title>Genome-scale phylogeny and comparative genomics of the fungal order Sordariales.</title>
        <authorList>
            <person name="Hensen N."/>
            <person name="Bonometti L."/>
            <person name="Westerberg I."/>
            <person name="Brannstrom I.O."/>
            <person name="Guillou S."/>
            <person name="Cros-Aarteil S."/>
            <person name="Calhoun S."/>
            <person name="Haridas S."/>
            <person name="Kuo A."/>
            <person name="Mondo S."/>
            <person name="Pangilinan J."/>
            <person name="Riley R."/>
            <person name="LaButti K."/>
            <person name="Andreopoulos B."/>
            <person name="Lipzen A."/>
            <person name="Chen C."/>
            <person name="Yan M."/>
            <person name="Daum C."/>
            <person name="Ng V."/>
            <person name="Clum A."/>
            <person name="Steindorff A."/>
            <person name="Ohm R.A."/>
            <person name="Martin F."/>
            <person name="Silar P."/>
            <person name="Natvig D.O."/>
            <person name="Lalanne C."/>
            <person name="Gautier V."/>
            <person name="Ament-Velasquez S.L."/>
            <person name="Kruys A."/>
            <person name="Hutchinson M.I."/>
            <person name="Powell A.J."/>
            <person name="Barry K."/>
            <person name="Miller A.N."/>
            <person name="Grigoriev I.V."/>
            <person name="Debuchy R."/>
            <person name="Gladieux P."/>
            <person name="Hiltunen Thoren M."/>
            <person name="Johannesson H."/>
        </authorList>
    </citation>
    <scope>NUCLEOTIDE SEQUENCE</scope>
    <source>
        <strain evidence="1">PSN309</strain>
    </source>
</reference>
<dbReference type="EMBL" id="MU864735">
    <property type="protein sequence ID" value="KAK4182155.1"/>
    <property type="molecule type" value="Genomic_DNA"/>
</dbReference>
<proteinExistence type="predicted"/>
<sequence>MCYHRRIILGCGCLFPTTILVQDCKVKGTPECKPRYLLEKTQMAHMCAKHKNLKPKKPRPRRPRMVTLKMLGLAGYDMVALCPKKF</sequence>
<gene>
    <name evidence="1" type="ORF">QBC35DRAFT_457582</name>
</gene>
<comment type="caution">
    <text evidence="1">The sequence shown here is derived from an EMBL/GenBank/DDBJ whole genome shotgun (WGS) entry which is preliminary data.</text>
</comment>
<dbReference type="AlphaFoldDB" id="A0AAN7ADM1"/>